<dbReference type="InterPro" id="IPR050625">
    <property type="entry name" value="ParA/MinD_ATPase"/>
</dbReference>
<dbReference type="GO" id="GO:0005524">
    <property type="term" value="F:ATP binding"/>
    <property type="evidence" value="ECO:0007669"/>
    <property type="project" value="UniProtKB-KW"/>
</dbReference>
<dbReference type="GO" id="GO:0005829">
    <property type="term" value="C:cytosol"/>
    <property type="evidence" value="ECO:0007669"/>
    <property type="project" value="TreeGrafter"/>
</dbReference>
<dbReference type="PANTHER" id="PTHR43384:SF6">
    <property type="entry name" value="SEPTUM SITE-DETERMINING PROTEIN MIND HOMOLOG, CHLOROPLASTIC"/>
    <property type="match status" value="1"/>
</dbReference>
<evidence type="ECO:0000313" key="3">
    <source>
        <dbReference type="EMBL" id="EMZ32994.1"/>
    </source>
</evidence>
<dbReference type="AlphaFoldDB" id="N2B8C5"/>
<dbReference type="PATRIC" id="fig|1235802.3.peg.1499"/>
<dbReference type="PANTHER" id="PTHR43384">
    <property type="entry name" value="SEPTUM SITE-DETERMINING PROTEIN MIND HOMOLOG, CHLOROPLASTIC-RELATED"/>
    <property type="match status" value="1"/>
</dbReference>
<proteinExistence type="predicted"/>
<dbReference type="HOGENOM" id="CLU_014171_0_0_9"/>
<dbReference type="STRING" id="1235802.C823_01412"/>
<comment type="caution">
    <text evidence="3">The sequence shown here is derived from an EMBL/GenBank/DDBJ whole genome shotgun (WGS) entry which is preliminary data.</text>
</comment>
<evidence type="ECO:0000313" key="4">
    <source>
        <dbReference type="Proteomes" id="UP000012589"/>
    </source>
</evidence>
<gene>
    <name evidence="3" type="ORF">C823_01412</name>
</gene>
<evidence type="ECO:0000256" key="2">
    <source>
        <dbReference type="ARBA" id="ARBA00022840"/>
    </source>
</evidence>
<protein>
    <recommendedName>
        <fullName evidence="5">AAA domain-containing protein</fullName>
    </recommendedName>
</protein>
<evidence type="ECO:0000256" key="1">
    <source>
        <dbReference type="ARBA" id="ARBA00022741"/>
    </source>
</evidence>
<dbReference type="Proteomes" id="UP000012589">
    <property type="component" value="Unassembled WGS sequence"/>
</dbReference>
<keyword evidence="2" id="KW-0067">ATP-binding</keyword>
<sequence length="489" mass="55076">MMLYTWKDIERKLLLNKDKWHGAISDTEIYTDEIIIYLKEAQSEEGAKKILREIFGKKYDGEKILLDLPAESLGVLFESDENEENDNVVTPLFRNVLYQKTAYFNELIEKELPGVPVLAFHSYKGGVGRTLSLLAFVKAWSELNNLKNTKKLLVIDADVEAPGITWLTMNQEETAFSFLDLLEVTQEKDNADEITNLIADKVLELTVKIETERGRAEHIVLPTYRYVEQLLDMYASPESLAISYNKKYMLAEVLSKLGKKVNAGLVLIDLRAGLSEFSAPLLFDPRVKKYVVTSTSYQSVKGTEILLQQLNKGLPLNENSKIPEVLLTMVQNGMNTDEIISELAAVYHPNIAESDDSITDNIVTELPFASELVHLETLPKIMANLSGRDFYKNICEIVKNSYLVSKETKSDSLKISRNKVINNIHEFAANQIAAEGDGTFEVLMTESIQNLIRKYKNSIPNTVIMGAKGAGKTFLYREILRGSILGKVC</sequence>
<keyword evidence="4" id="KW-1185">Reference proteome</keyword>
<dbReference type="InterPro" id="IPR027417">
    <property type="entry name" value="P-loop_NTPase"/>
</dbReference>
<dbReference type="eggNOG" id="COG1192">
    <property type="taxonomic scope" value="Bacteria"/>
</dbReference>
<dbReference type="SUPFAM" id="SSF52540">
    <property type="entry name" value="P-loop containing nucleoside triphosphate hydrolases"/>
    <property type="match status" value="1"/>
</dbReference>
<name>N2B8C5_9FIRM</name>
<dbReference type="GO" id="GO:0016887">
    <property type="term" value="F:ATP hydrolysis activity"/>
    <property type="evidence" value="ECO:0007669"/>
    <property type="project" value="TreeGrafter"/>
</dbReference>
<dbReference type="Gene3D" id="3.40.50.300">
    <property type="entry name" value="P-loop containing nucleotide triphosphate hydrolases"/>
    <property type="match status" value="1"/>
</dbReference>
<accession>N2B8C5</accession>
<dbReference type="NCBIfam" id="NF047398">
    <property type="entry name" value="AAA_KGGVGR"/>
    <property type="match status" value="1"/>
</dbReference>
<dbReference type="EMBL" id="AQFT01000041">
    <property type="protein sequence ID" value="EMZ32994.1"/>
    <property type="molecule type" value="Genomic_DNA"/>
</dbReference>
<organism evidence="3 4">
    <name type="scientific">Eubacterium plexicaudatum ASF492</name>
    <dbReference type="NCBI Taxonomy" id="1235802"/>
    <lineage>
        <taxon>Bacteria</taxon>
        <taxon>Bacillati</taxon>
        <taxon>Bacillota</taxon>
        <taxon>Clostridia</taxon>
        <taxon>Eubacteriales</taxon>
        <taxon>Eubacteriaceae</taxon>
        <taxon>Eubacterium</taxon>
    </lineage>
</organism>
<evidence type="ECO:0008006" key="5">
    <source>
        <dbReference type="Google" id="ProtNLM"/>
    </source>
</evidence>
<dbReference type="GO" id="GO:0009898">
    <property type="term" value="C:cytoplasmic side of plasma membrane"/>
    <property type="evidence" value="ECO:0007669"/>
    <property type="project" value="TreeGrafter"/>
</dbReference>
<keyword evidence="1" id="KW-0547">Nucleotide-binding</keyword>
<dbReference type="GO" id="GO:0051782">
    <property type="term" value="P:negative regulation of cell division"/>
    <property type="evidence" value="ECO:0007669"/>
    <property type="project" value="TreeGrafter"/>
</dbReference>
<reference evidence="3 4" key="1">
    <citation type="journal article" date="2014" name="Genome Announc.">
        <title>Draft genome sequences of the altered schaedler flora, a defined bacterial community from gnotobiotic mice.</title>
        <authorList>
            <person name="Wannemuehler M.J."/>
            <person name="Overstreet A.M."/>
            <person name="Ward D.V."/>
            <person name="Phillips G.J."/>
        </authorList>
    </citation>
    <scope>NUCLEOTIDE SEQUENCE [LARGE SCALE GENOMIC DNA]</scope>
    <source>
        <strain evidence="3 4">ASF492</strain>
    </source>
</reference>